<keyword evidence="2" id="KW-0732">Signal</keyword>
<dbReference type="PANTHER" id="PTHR36302:SF1">
    <property type="entry name" value="COPPER CHAPERONE PCU(A)C"/>
    <property type="match status" value="1"/>
</dbReference>
<dbReference type="OrthoDB" id="9796962at2"/>
<feature type="signal peptide" evidence="2">
    <location>
        <begin position="1"/>
        <end position="21"/>
    </location>
</feature>
<accession>A0A066RQW4</accession>
<feature type="chain" id="PRO_5001626001" evidence="2">
    <location>
        <begin position="22"/>
        <end position="182"/>
    </location>
</feature>
<protein>
    <submittedName>
        <fullName evidence="3">Copper chaperone</fullName>
    </submittedName>
</protein>
<dbReference type="SUPFAM" id="SSF110087">
    <property type="entry name" value="DR1885-like metal-binding protein"/>
    <property type="match status" value="1"/>
</dbReference>
<dbReference type="STRING" id="1654360.EA58_20170"/>
<dbReference type="InterPro" id="IPR036182">
    <property type="entry name" value="PCuAC_sf"/>
</dbReference>
<dbReference type="EMBL" id="JMIB01000043">
    <property type="protein sequence ID" value="KDM89773.1"/>
    <property type="molecule type" value="Genomic_DNA"/>
</dbReference>
<proteinExistence type="predicted"/>
<dbReference type="Proteomes" id="UP000027192">
    <property type="component" value="Unassembled WGS sequence"/>
</dbReference>
<feature type="region of interest" description="Disordered" evidence="1">
    <location>
        <begin position="162"/>
        <end position="182"/>
    </location>
</feature>
<comment type="caution">
    <text evidence="3">The sequence shown here is derived from an EMBL/GenBank/DDBJ whole genome shotgun (WGS) entry which is preliminary data.</text>
</comment>
<organism evidence="3 4">
    <name type="scientific">Photobacterium galatheae</name>
    <dbReference type="NCBI Taxonomy" id="1654360"/>
    <lineage>
        <taxon>Bacteria</taxon>
        <taxon>Pseudomonadati</taxon>
        <taxon>Pseudomonadota</taxon>
        <taxon>Gammaproteobacteria</taxon>
        <taxon>Vibrionales</taxon>
        <taxon>Vibrionaceae</taxon>
        <taxon>Photobacterium</taxon>
    </lineage>
</organism>
<dbReference type="RefSeq" id="WP_051642248.1">
    <property type="nucleotide sequence ID" value="NZ_JAGSGC010000022.1"/>
</dbReference>
<dbReference type="Pfam" id="PF04314">
    <property type="entry name" value="PCuAC"/>
    <property type="match status" value="1"/>
</dbReference>
<evidence type="ECO:0000313" key="4">
    <source>
        <dbReference type="Proteomes" id="UP000027192"/>
    </source>
</evidence>
<keyword evidence="4" id="KW-1185">Reference proteome</keyword>
<dbReference type="InterPro" id="IPR058248">
    <property type="entry name" value="Lxx211020-like"/>
</dbReference>
<evidence type="ECO:0000256" key="2">
    <source>
        <dbReference type="SAM" id="SignalP"/>
    </source>
</evidence>
<dbReference type="PANTHER" id="PTHR36302">
    <property type="entry name" value="BLR7088 PROTEIN"/>
    <property type="match status" value="1"/>
</dbReference>
<dbReference type="Gene3D" id="2.60.40.1890">
    <property type="entry name" value="PCu(A)C copper chaperone"/>
    <property type="match status" value="1"/>
</dbReference>
<name>A0A066RQW4_9GAMM</name>
<sequence length="182" mass="20546">MKTLQTLLLVVSVFTAGLAQAHEFKTGQLHIDHPWSKEVPPMSSVAAAFFSIENHGDQNDVLLRAESPIAGKVELHEHAHENGMMKMRQVADIQVPAHKTQMLQPGGYHVMMFNLKSVPKLGEHFPLTLYFKNAGKVDVEVKVEKADYQMGSGKAMEHHNMNHDEMNHDPMNHDEMPHDHMN</sequence>
<evidence type="ECO:0000313" key="3">
    <source>
        <dbReference type="EMBL" id="KDM89773.1"/>
    </source>
</evidence>
<dbReference type="InterPro" id="IPR007410">
    <property type="entry name" value="LpqE-like"/>
</dbReference>
<reference evidence="3 4" key="1">
    <citation type="submission" date="2014-04" db="EMBL/GenBank/DDBJ databases">
        <title>Draft genome sequence of Photobacterium halotolerans S2753: a solonamide, ngercheumicin and holomycin producer.</title>
        <authorList>
            <person name="Machado H.R."/>
            <person name="Gram L."/>
        </authorList>
    </citation>
    <scope>NUCLEOTIDE SEQUENCE [LARGE SCALE GENOMIC DNA]</scope>
    <source>
        <strain evidence="3 4">S2753</strain>
    </source>
</reference>
<dbReference type="AlphaFoldDB" id="A0A066RQW4"/>
<gene>
    <name evidence="3" type="ORF">EA58_20170</name>
</gene>
<evidence type="ECO:0000256" key="1">
    <source>
        <dbReference type="SAM" id="MobiDB-lite"/>
    </source>
</evidence>